<reference evidence="4" key="2">
    <citation type="submission" date="2020-06" db="EMBL/GenBank/DDBJ databases">
        <authorList>
            <person name="Dong N."/>
        </authorList>
    </citation>
    <scope>NUCLEOTIDE SEQUENCE</scope>
    <source>
        <strain evidence="4">DF46-2-2</strain>
    </source>
</reference>
<dbReference type="AlphaFoldDB" id="A0A0K1XEI8"/>
<feature type="chain" id="PRO_5005472113" evidence="1">
    <location>
        <begin position="24"/>
        <end position="343"/>
    </location>
</feature>
<accession>A0A0K1XEI8</accession>
<dbReference type="PATRIC" id="fig|1698445.3.peg.1252"/>
<evidence type="ECO:0000313" key="4">
    <source>
        <dbReference type="EMBL" id="MDM1697160.1"/>
    </source>
</evidence>
<dbReference type="Gene3D" id="3.20.20.140">
    <property type="entry name" value="Metal-dependent hydrolases"/>
    <property type="match status" value="1"/>
</dbReference>
<evidence type="ECO:0000313" key="3">
    <source>
        <dbReference type="EMBL" id="AKX59572.1"/>
    </source>
</evidence>
<dbReference type="EMBL" id="JACANB010000009">
    <property type="protein sequence ID" value="MDM1697160.1"/>
    <property type="molecule type" value="Genomic_DNA"/>
</dbReference>
<keyword evidence="5" id="KW-1185">Reference proteome</keyword>
<organism evidence="3 5">
    <name type="scientific">Thiopseudomonas alkaliphila</name>
    <dbReference type="NCBI Taxonomy" id="1697053"/>
    <lineage>
        <taxon>Bacteria</taxon>
        <taxon>Pseudomonadati</taxon>
        <taxon>Pseudomonadota</taxon>
        <taxon>Gammaproteobacteria</taxon>
        <taxon>Pseudomonadales</taxon>
        <taxon>Pseudomonadaceae</taxon>
        <taxon>Thiopseudomonas</taxon>
    </lineage>
</organism>
<dbReference type="InterPro" id="IPR032466">
    <property type="entry name" value="Metal_Hydrolase"/>
</dbReference>
<feature type="signal peptide" evidence="1">
    <location>
        <begin position="1"/>
        <end position="23"/>
    </location>
</feature>
<dbReference type="Pfam" id="PF04909">
    <property type="entry name" value="Amidohydro_2"/>
    <property type="match status" value="1"/>
</dbReference>
<sequence>MRKSSLSTLVLTCSLLLSGQSWARDYQFTDAHLHYLDFFQETEGMAKLFSAMDQAKVQQAMLSGIPVAKKWDEDEPKQPRYYAGDDGDVYWYSATDFILAEAIQQLPPKQQQRLHPFLSGFNPSDKNAAQHIRNLLDTHPKFWQGIGEVFLRHDDVTALTLGRTPRANNEAMYKVYRVAEEYDLPVLLHSNITSKREPEPIYLTEMEQVLKDHPRVRFIWAHAGTSLEIHRRQQQLEFLPETLSKLLANYPNLTLDLSWSLVDPYLIDQSTGLPNEQWVQLVEQYPERFVLGSDLVGKFGSLEKTLASFTPFLDALSEETAQKVATDNFLNLLPQWVSQAKKH</sequence>
<dbReference type="InterPro" id="IPR006680">
    <property type="entry name" value="Amidohydro-rel"/>
</dbReference>
<evidence type="ECO:0000256" key="1">
    <source>
        <dbReference type="SAM" id="SignalP"/>
    </source>
</evidence>
<reference evidence="4" key="3">
    <citation type="journal article" date="2022" name="Sci. Total Environ.">
        <title>Prevalence, transmission, and molecular epidemiology of tet(X)-positive bacteria among humans, animals, and environmental niches in China: An epidemiological, and genomic-based study.</title>
        <authorList>
            <person name="Dong N."/>
            <person name="Zeng Y."/>
            <person name="Cai C."/>
            <person name="Sun C."/>
            <person name="Lu J."/>
            <person name="Liu C."/>
            <person name="Zhou H."/>
            <person name="Sun Q."/>
            <person name="Shu L."/>
            <person name="Wang H."/>
            <person name="Wang Y."/>
            <person name="Wang S."/>
            <person name="Wu C."/>
            <person name="Chan E.W."/>
            <person name="Chen G."/>
            <person name="Shen Z."/>
            <person name="Chen S."/>
            <person name="Zhang R."/>
        </authorList>
    </citation>
    <scope>NUCLEOTIDE SEQUENCE</scope>
    <source>
        <strain evidence="4">DF46-2-2</strain>
    </source>
</reference>
<dbReference type="EMBL" id="CP012365">
    <property type="protein sequence ID" value="AKX59572.1"/>
    <property type="molecule type" value="Genomic_DNA"/>
</dbReference>
<dbReference type="Proteomes" id="UP001173465">
    <property type="component" value="Unassembled WGS sequence"/>
</dbReference>
<dbReference type="STRING" id="1697053.AKN87_08635"/>
<reference evidence="3 5" key="1">
    <citation type="journal article" date="2015" name="Genome Announc.">
        <title>Genome Sequences of Oblitimonas alkaliphila gen. nov. sp. nov. (Proposed), a Novel Bacterium of the Pseudomonadaceae Family.</title>
        <authorList>
            <person name="Lauer A.C."/>
            <person name="Nicholson A.C."/>
            <person name="Humrighouse B.W."/>
            <person name="Emery B."/>
            <person name="Drobish A."/>
            <person name="Juieng P."/>
            <person name="Loparev V."/>
            <person name="McQuiston J.R."/>
        </authorList>
    </citation>
    <scope>NUCLEOTIDE SEQUENCE [LARGE SCALE GENOMIC DNA]</scope>
    <source>
        <strain evidence="3 5">E5571</strain>
    </source>
</reference>
<dbReference type="Proteomes" id="UP000063953">
    <property type="component" value="Chromosome"/>
</dbReference>
<gene>
    <name evidence="3" type="ORF">AKN88_06260</name>
    <name evidence="4" type="ORF">HX099_10895</name>
</gene>
<name>A0A0K1XEI8_9GAMM</name>
<evidence type="ECO:0000313" key="5">
    <source>
        <dbReference type="Proteomes" id="UP000063953"/>
    </source>
</evidence>
<evidence type="ECO:0000259" key="2">
    <source>
        <dbReference type="Pfam" id="PF04909"/>
    </source>
</evidence>
<dbReference type="RefSeq" id="WP_053100739.1">
    <property type="nucleotide sequence ID" value="NZ_CP012363.1"/>
</dbReference>
<proteinExistence type="predicted"/>
<dbReference type="GO" id="GO:0016787">
    <property type="term" value="F:hydrolase activity"/>
    <property type="evidence" value="ECO:0007669"/>
    <property type="project" value="InterPro"/>
</dbReference>
<feature type="domain" description="Amidohydrolase-related" evidence="2">
    <location>
        <begin position="169"/>
        <end position="328"/>
    </location>
</feature>
<keyword evidence="1" id="KW-0732">Signal</keyword>
<dbReference type="SUPFAM" id="SSF51556">
    <property type="entry name" value="Metallo-dependent hydrolases"/>
    <property type="match status" value="1"/>
</dbReference>
<protein>
    <submittedName>
        <fullName evidence="3">5-oxo-L-prolinase</fullName>
    </submittedName>
    <submittedName>
        <fullName evidence="4">Amidohydrolase family protein</fullName>
    </submittedName>
</protein>